<proteinExistence type="predicted"/>
<gene>
    <name evidence="1" type="ORF">K2U94_06310</name>
</gene>
<evidence type="ECO:0008006" key="3">
    <source>
        <dbReference type="Google" id="ProtNLM"/>
    </source>
</evidence>
<keyword evidence="2" id="KW-1185">Reference proteome</keyword>
<comment type="caution">
    <text evidence="1">The sequence shown here is derived from an EMBL/GenBank/DDBJ whole genome shotgun (WGS) entry which is preliminary data.</text>
</comment>
<protein>
    <recommendedName>
        <fullName evidence="3">MarR family transcriptional regulator</fullName>
    </recommendedName>
</protein>
<dbReference type="RefSeq" id="WP_243066390.1">
    <property type="nucleotide sequence ID" value="NZ_JAIVFP010000001.1"/>
</dbReference>
<reference evidence="1" key="1">
    <citation type="journal article" date="2022" name="ISME J.">
        <title>Identification of active gaseous-alkane degraders at natural gas seeps.</title>
        <authorList>
            <person name="Farhan Ul Haque M."/>
            <person name="Hernandez M."/>
            <person name="Crombie A.T."/>
            <person name="Murrell J.C."/>
        </authorList>
    </citation>
    <scope>NUCLEOTIDE SEQUENCE</scope>
    <source>
        <strain evidence="1">PC2</strain>
    </source>
</reference>
<sequence length="134" mass="14844">MAEAGKMISSDPKLLMRQTRDAISASPPRAGVLLADVDKFLRRVENVERKFDLAADELLILLTLGRLGLSVSMIGVAVRPVRCIEVAKRLKAPKETVRRKLTRLIDLGFATMTKRGVVLDNIDDWVKVAFSIVS</sequence>
<evidence type="ECO:0000313" key="2">
    <source>
        <dbReference type="Proteomes" id="UP001139104"/>
    </source>
</evidence>
<dbReference type="Proteomes" id="UP001139104">
    <property type="component" value="Unassembled WGS sequence"/>
</dbReference>
<dbReference type="EMBL" id="JAIVFP010000001">
    <property type="protein sequence ID" value="MCI4682373.1"/>
    <property type="molecule type" value="Genomic_DNA"/>
</dbReference>
<organism evidence="1 2">
    <name type="scientific">Candidatus Rhodoblastus alkanivorans</name>
    <dbReference type="NCBI Taxonomy" id="2954117"/>
    <lineage>
        <taxon>Bacteria</taxon>
        <taxon>Pseudomonadati</taxon>
        <taxon>Pseudomonadota</taxon>
        <taxon>Alphaproteobacteria</taxon>
        <taxon>Hyphomicrobiales</taxon>
        <taxon>Rhodoblastaceae</taxon>
        <taxon>Rhodoblastus</taxon>
    </lineage>
</organism>
<name>A0ABS9Z421_9HYPH</name>
<evidence type="ECO:0000313" key="1">
    <source>
        <dbReference type="EMBL" id="MCI4682373.1"/>
    </source>
</evidence>
<accession>A0ABS9Z421</accession>